<dbReference type="STRING" id="1276538.A0A1X7S3F5"/>
<feature type="region of interest" description="Disordered" evidence="1">
    <location>
        <begin position="67"/>
        <end position="97"/>
    </location>
</feature>
<feature type="compositionally biased region" description="Polar residues" evidence="1">
    <location>
        <begin position="681"/>
        <end position="700"/>
    </location>
</feature>
<feature type="compositionally biased region" description="Acidic residues" evidence="1">
    <location>
        <begin position="666"/>
        <end position="679"/>
    </location>
</feature>
<evidence type="ECO:0000256" key="1">
    <source>
        <dbReference type="SAM" id="MobiDB-lite"/>
    </source>
</evidence>
<sequence length="700" mass="78253">MSARSRAVTKDEELGKRDDDYDFKATPVVPFIPRRWRKRLIIAGVIVAFFLLGRHLLAGPESLNIHDAGGTNSPPSHGPAIPPPRDRQPGEEEGPKHVYNGAVKYPALGKSLRSIARTAGLSLQHPNVLFASSIKSMSNLIPMACEMANASTNSVHLALFGRSSLSLEEVLSINGVEDSCRVHWHDARPTYAEHSSDFRDESAITGAMKHIHKYISPQAVIVDDIDQDETPFSKTIRKASEGLGISLIEIPSGRYWDFLWITKLDAQSLANWHRPNINIVIRALPGSSGSLLRLLKSLANADYRGLRVPALTIELPSQVDTALAQFLAAFPWPRFHSPSASRLLNVRHRISTSQLSPELSALRFVELFYPSHADHDNVLVLSPQAEVHPLFLHYLYYHVLGYRYSIWSGSVAGLSLDIPTTTLDGNGTIRVPDLATIDESVDRERSDANASSPFLYYAPSSAATLFFGDAWATFHDFLSKRIQLENSKTKKDVSESEPAWMEYLLELMKVRGWNVLHPSTALVTVHNDLARMPEEFQQRTPSTETRREKPTGALQEDAILTVERAKIPNNRTEHDINSHHLPLHQLLPFDGELQQTWAFPRLQYDGLPATGPQLVKARDQALIDFRRVHGNCNGTNATRPRLQWLMKTDDLFCLPGVEMMFADEEREVADEEPEIEEDWPVTNTTVNSSSLADSMSTQLS</sequence>
<keyword evidence="2" id="KW-1133">Transmembrane helix</keyword>
<protein>
    <recommendedName>
        <fullName evidence="5">Glycosyltransferase 2</fullName>
    </recommendedName>
</protein>
<keyword evidence="4" id="KW-1185">Reference proteome</keyword>
<evidence type="ECO:0000256" key="2">
    <source>
        <dbReference type="SAM" id="Phobius"/>
    </source>
</evidence>
<feature type="compositionally biased region" description="Basic and acidic residues" evidence="1">
    <location>
        <begin position="84"/>
        <end position="96"/>
    </location>
</feature>
<reference evidence="3 4" key="1">
    <citation type="submission" date="2016-06" db="EMBL/GenBank/DDBJ databases">
        <authorList>
            <person name="Kjaerup R.B."/>
            <person name="Dalgaard T.S."/>
            <person name="Juul-Madsen H.R."/>
        </authorList>
    </citation>
    <scope>NUCLEOTIDE SEQUENCE [LARGE SCALE GENOMIC DNA]</scope>
</reference>
<dbReference type="Proteomes" id="UP000215127">
    <property type="component" value="Chromosome 9"/>
</dbReference>
<proteinExistence type="predicted"/>
<evidence type="ECO:0008006" key="5">
    <source>
        <dbReference type="Google" id="ProtNLM"/>
    </source>
</evidence>
<accession>A0A1X7S3F5</accession>
<dbReference type="EMBL" id="LT853700">
    <property type="protein sequence ID" value="SMQ54169.1"/>
    <property type="molecule type" value="Genomic_DNA"/>
</dbReference>
<dbReference type="PANTHER" id="PTHR33604:SF3">
    <property type="entry name" value="OSJNBA0004B13.7 PROTEIN"/>
    <property type="match status" value="1"/>
</dbReference>
<evidence type="ECO:0000313" key="4">
    <source>
        <dbReference type="Proteomes" id="UP000215127"/>
    </source>
</evidence>
<name>A0A1X7S3F5_ZYMT9</name>
<dbReference type="PANTHER" id="PTHR33604">
    <property type="entry name" value="OSJNBA0004B13.7 PROTEIN"/>
    <property type="match status" value="1"/>
</dbReference>
<evidence type="ECO:0000313" key="3">
    <source>
        <dbReference type="EMBL" id="SMQ54169.1"/>
    </source>
</evidence>
<dbReference type="AlphaFoldDB" id="A0A1X7S3F5"/>
<gene>
    <name evidence="3" type="ORF">ZT3D7_G9323</name>
</gene>
<feature type="transmembrane region" description="Helical" evidence="2">
    <location>
        <begin position="40"/>
        <end position="57"/>
    </location>
</feature>
<keyword evidence="2" id="KW-0472">Membrane</keyword>
<feature type="region of interest" description="Disordered" evidence="1">
    <location>
        <begin position="666"/>
        <end position="700"/>
    </location>
</feature>
<organism evidence="3 4">
    <name type="scientific">Zymoseptoria tritici (strain ST99CH_3D7)</name>
    <dbReference type="NCBI Taxonomy" id="1276538"/>
    <lineage>
        <taxon>Eukaryota</taxon>
        <taxon>Fungi</taxon>
        <taxon>Dikarya</taxon>
        <taxon>Ascomycota</taxon>
        <taxon>Pezizomycotina</taxon>
        <taxon>Dothideomycetes</taxon>
        <taxon>Dothideomycetidae</taxon>
        <taxon>Mycosphaerellales</taxon>
        <taxon>Mycosphaerellaceae</taxon>
        <taxon>Zymoseptoria</taxon>
    </lineage>
</organism>
<keyword evidence="2" id="KW-0812">Transmembrane</keyword>